<keyword evidence="3" id="KW-0813">Transport</keyword>
<feature type="domain" description="TonB-dependent receptor-like beta-barrel" evidence="10">
    <location>
        <begin position="224"/>
        <end position="591"/>
    </location>
</feature>
<dbReference type="InterPro" id="IPR000531">
    <property type="entry name" value="Beta-barrel_TonB"/>
</dbReference>
<dbReference type="GO" id="GO:0044718">
    <property type="term" value="P:siderophore transmembrane transport"/>
    <property type="evidence" value="ECO:0007669"/>
    <property type="project" value="TreeGrafter"/>
</dbReference>
<dbReference type="AlphaFoldDB" id="A0A1I7PHB3"/>
<evidence type="ECO:0000256" key="4">
    <source>
        <dbReference type="ARBA" id="ARBA00022452"/>
    </source>
</evidence>
<dbReference type="RefSeq" id="WP_069960386.1">
    <property type="nucleotide sequence ID" value="NZ_CP016094.1"/>
</dbReference>
<feature type="chain" id="PRO_5009304092" evidence="9">
    <location>
        <begin position="27"/>
        <end position="617"/>
    </location>
</feature>
<keyword evidence="4" id="KW-1134">Transmembrane beta strand</keyword>
<evidence type="ECO:0000256" key="6">
    <source>
        <dbReference type="ARBA" id="ARBA00023077"/>
    </source>
</evidence>
<proteinExistence type="inferred from homology"/>
<dbReference type="Gene3D" id="2.40.170.20">
    <property type="entry name" value="TonB-dependent receptor, beta-barrel domain"/>
    <property type="match status" value="1"/>
</dbReference>
<dbReference type="EMBL" id="CP016094">
    <property type="protein sequence ID" value="AOS42988.1"/>
    <property type="molecule type" value="Genomic_DNA"/>
</dbReference>
<dbReference type="GO" id="GO:0015344">
    <property type="term" value="F:siderophore uptake transmembrane transporter activity"/>
    <property type="evidence" value="ECO:0007669"/>
    <property type="project" value="TreeGrafter"/>
</dbReference>
<comment type="similarity">
    <text evidence="2">Belongs to the TonB-dependent receptor family.</text>
</comment>
<keyword evidence="5" id="KW-0812">Transmembrane</keyword>
<name>A0A1I7PHB3_9BACT</name>
<evidence type="ECO:0000313" key="12">
    <source>
        <dbReference type="Proteomes" id="UP000095228"/>
    </source>
</evidence>
<dbReference type="PANTHER" id="PTHR30069:SF41">
    <property type="entry name" value="HEME_HEMOPEXIN UTILIZATION PROTEIN C"/>
    <property type="match status" value="1"/>
</dbReference>
<dbReference type="InterPro" id="IPR039426">
    <property type="entry name" value="TonB-dep_rcpt-like"/>
</dbReference>
<feature type="signal peptide" evidence="9">
    <location>
        <begin position="1"/>
        <end position="26"/>
    </location>
</feature>
<dbReference type="Proteomes" id="UP000095228">
    <property type="component" value="Chromosome"/>
</dbReference>
<evidence type="ECO:0000259" key="10">
    <source>
        <dbReference type="Pfam" id="PF00593"/>
    </source>
</evidence>
<dbReference type="SUPFAM" id="SSF56935">
    <property type="entry name" value="Porins"/>
    <property type="match status" value="1"/>
</dbReference>
<keyword evidence="7" id="KW-0472">Membrane</keyword>
<evidence type="ECO:0000256" key="3">
    <source>
        <dbReference type="ARBA" id="ARBA00022448"/>
    </source>
</evidence>
<keyword evidence="9" id="KW-0732">Signal</keyword>
<accession>A0A1I7PHB3</accession>
<keyword evidence="6" id="KW-0798">TonB box</keyword>
<keyword evidence="12" id="KW-1185">Reference proteome</keyword>
<keyword evidence="8" id="KW-0998">Cell outer membrane</keyword>
<gene>
    <name evidence="11" type="ORF">Verru16b_00026</name>
</gene>
<dbReference type="GO" id="GO:0009279">
    <property type="term" value="C:cell outer membrane"/>
    <property type="evidence" value="ECO:0007669"/>
    <property type="project" value="UniProtKB-SubCell"/>
</dbReference>
<dbReference type="KEGG" id="obg:Verru16b_00026"/>
<dbReference type="OrthoDB" id="9758472at2"/>
<sequence>MTSSLAIPPRRLTRLLLAFAWPVALAAQVNPEPLVLPKLSVYSEQVANQAPVSTFAMPVSGLQFEPRVDVQARNLAEGQADVAIRGGIFENTGFKLGALGLFDPQTGHYFAELPVAPAMLTTPRILTGADNAAGGFNAQVGSVAYGWRPVVQRGELALVVGDHSTQRQSLYQGVVLKEPLAGRTLAADLDLARSESTGSIPFGDHEFKRVAGRVQLVGEGTQTDLFAGWQEKFFGWPNLYTPFGFNETEFLQTELYAFNHRAESAPGNFWQVGAYYRRNYDDYEFNRVVPGASNPFIHTTRVRAVAADGRQESGPWAVAYAAQYLRDSLESTSLTFGRFRTREYFKLSVVPEHTRDTTAGRLTLRAGAAYDDTNRDEAAVSPVMELALRRPSGQRLYVQYAESSQVATYTALNSNPAAGLFRGNPNLGRETSRNLEAGIAFTQEAWTVQAAVFHRQDDELVDWTFRNGVVARTANPVDIDTAGLELVAILNTGRYDLILGYTYLEKQADYGAATVTASFYALNFPRHRLTAALVARLAEGLELRVDNEYRRQEKNSLRVIGGNTGVLTSAGIYWRPTRGRGLELSLRVDNLWDDNFQEVPAVPAARRQIAAGAAWHW</sequence>
<dbReference type="InterPro" id="IPR036942">
    <property type="entry name" value="Beta-barrel_TonB_sf"/>
</dbReference>
<evidence type="ECO:0000256" key="9">
    <source>
        <dbReference type="SAM" id="SignalP"/>
    </source>
</evidence>
<evidence type="ECO:0000313" key="11">
    <source>
        <dbReference type="EMBL" id="AOS42988.1"/>
    </source>
</evidence>
<evidence type="ECO:0000256" key="7">
    <source>
        <dbReference type="ARBA" id="ARBA00023136"/>
    </source>
</evidence>
<dbReference type="Pfam" id="PF00593">
    <property type="entry name" value="TonB_dep_Rec_b-barrel"/>
    <property type="match status" value="1"/>
</dbReference>
<evidence type="ECO:0000256" key="5">
    <source>
        <dbReference type="ARBA" id="ARBA00022692"/>
    </source>
</evidence>
<dbReference type="PANTHER" id="PTHR30069">
    <property type="entry name" value="TONB-DEPENDENT OUTER MEMBRANE RECEPTOR"/>
    <property type="match status" value="1"/>
</dbReference>
<evidence type="ECO:0000256" key="2">
    <source>
        <dbReference type="ARBA" id="ARBA00009810"/>
    </source>
</evidence>
<dbReference type="PATRIC" id="fig|1838286.3.peg.21"/>
<organism evidence="11 12">
    <name type="scientific">Lacunisphaera limnophila</name>
    <dbReference type="NCBI Taxonomy" id="1838286"/>
    <lineage>
        <taxon>Bacteria</taxon>
        <taxon>Pseudomonadati</taxon>
        <taxon>Verrucomicrobiota</taxon>
        <taxon>Opitutia</taxon>
        <taxon>Opitutales</taxon>
        <taxon>Opitutaceae</taxon>
        <taxon>Lacunisphaera</taxon>
    </lineage>
</organism>
<dbReference type="STRING" id="1838286.Verru16b_00026"/>
<comment type="subcellular location">
    <subcellularLocation>
        <location evidence="1">Cell outer membrane</location>
        <topology evidence="1">Multi-pass membrane protein</topology>
    </subcellularLocation>
</comment>
<protein>
    <submittedName>
        <fullName evidence="11">TonB dependent receptor</fullName>
    </submittedName>
</protein>
<reference evidence="11 12" key="1">
    <citation type="submission" date="2016-06" db="EMBL/GenBank/DDBJ databases">
        <title>Three novel species with peptidoglycan cell walls form the new genus Lacunisphaera gen. nov. in the family Opitutaceae of the verrucomicrobial subdivision 4.</title>
        <authorList>
            <person name="Rast P."/>
            <person name="Gloeckner I."/>
            <person name="Jogler M."/>
            <person name="Boedeker C."/>
            <person name="Jeske O."/>
            <person name="Wiegand S."/>
            <person name="Reinhardt R."/>
            <person name="Schumann P."/>
            <person name="Rohde M."/>
            <person name="Spring S."/>
            <person name="Gloeckner F.O."/>
            <person name="Jogler C."/>
        </authorList>
    </citation>
    <scope>NUCLEOTIDE SEQUENCE [LARGE SCALE GENOMIC DNA]</scope>
    <source>
        <strain evidence="11 12">IG16b</strain>
    </source>
</reference>
<evidence type="ECO:0000256" key="1">
    <source>
        <dbReference type="ARBA" id="ARBA00004571"/>
    </source>
</evidence>
<keyword evidence="11" id="KW-0675">Receptor</keyword>
<evidence type="ECO:0000256" key="8">
    <source>
        <dbReference type="ARBA" id="ARBA00023237"/>
    </source>
</evidence>